<reference evidence="5" key="1">
    <citation type="submission" date="2017-02" db="UniProtKB">
        <authorList>
            <consortium name="WormBaseParasite"/>
        </authorList>
    </citation>
    <scope>IDENTIFICATION</scope>
</reference>
<name>A0A0N4VAU2_ENTVE</name>
<dbReference type="Gene3D" id="1.20.120.1910">
    <property type="entry name" value="Cysteine-tRNA ligase, C-terminal anti-codon recognition domain"/>
    <property type="match status" value="1"/>
</dbReference>
<dbReference type="GO" id="GO:0004817">
    <property type="term" value="F:cysteine-tRNA ligase activity"/>
    <property type="evidence" value="ECO:0007669"/>
    <property type="project" value="TreeGrafter"/>
</dbReference>
<feature type="coiled-coil region" evidence="2">
    <location>
        <begin position="241"/>
        <end position="268"/>
    </location>
</feature>
<dbReference type="GO" id="GO:0005737">
    <property type="term" value="C:cytoplasm"/>
    <property type="evidence" value="ECO:0007669"/>
    <property type="project" value="TreeGrafter"/>
</dbReference>
<accession>A0A0N4VAU2</accession>
<dbReference type="PANTHER" id="PTHR10890">
    <property type="entry name" value="CYSTEINYL-TRNA SYNTHETASE"/>
    <property type="match status" value="1"/>
</dbReference>
<dbReference type="InterPro" id="IPR009080">
    <property type="entry name" value="tRNAsynth_Ia_anticodon-bd"/>
</dbReference>
<dbReference type="InterPro" id="IPR024909">
    <property type="entry name" value="Cys-tRNA/MSH_ligase"/>
</dbReference>
<evidence type="ECO:0000313" key="3">
    <source>
        <dbReference type="EMBL" id="VDD92361.1"/>
    </source>
</evidence>
<evidence type="ECO:0000256" key="2">
    <source>
        <dbReference type="SAM" id="Coils"/>
    </source>
</evidence>
<dbReference type="AlphaFoldDB" id="A0A0N4VAU2"/>
<organism evidence="5">
    <name type="scientific">Enterobius vermicularis</name>
    <name type="common">Human pinworm</name>
    <dbReference type="NCBI Taxonomy" id="51028"/>
    <lineage>
        <taxon>Eukaryota</taxon>
        <taxon>Metazoa</taxon>
        <taxon>Ecdysozoa</taxon>
        <taxon>Nematoda</taxon>
        <taxon>Chromadorea</taxon>
        <taxon>Rhabditida</taxon>
        <taxon>Spirurina</taxon>
        <taxon>Oxyuridomorpha</taxon>
        <taxon>Oxyuroidea</taxon>
        <taxon>Oxyuridae</taxon>
        <taxon>Enterobius</taxon>
    </lineage>
</organism>
<evidence type="ECO:0000313" key="5">
    <source>
        <dbReference type="WBParaSite" id="EVEC_0000761001-mRNA-1"/>
    </source>
</evidence>
<dbReference type="PANTHER" id="PTHR10890:SF3">
    <property type="entry name" value="CYSTEINE--TRNA LIGASE, CYTOPLASMIC"/>
    <property type="match status" value="1"/>
</dbReference>
<dbReference type="WBParaSite" id="EVEC_0000761001-mRNA-1">
    <property type="protein sequence ID" value="EVEC_0000761001-mRNA-1"/>
    <property type="gene ID" value="EVEC_0000761001"/>
</dbReference>
<protein>
    <recommendedName>
        <fullName evidence="1">Cysteine--tRNA ligase, cytoplasmic</fullName>
    </recommendedName>
</protein>
<dbReference type="EMBL" id="UXUI01008778">
    <property type="protein sequence ID" value="VDD92361.1"/>
    <property type="molecule type" value="Genomic_DNA"/>
</dbReference>
<dbReference type="GO" id="GO:0005524">
    <property type="term" value="F:ATP binding"/>
    <property type="evidence" value="ECO:0007669"/>
    <property type="project" value="InterPro"/>
</dbReference>
<evidence type="ECO:0000256" key="1">
    <source>
        <dbReference type="ARBA" id="ARBA00039362"/>
    </source>
</evidence>
<dbReference type="SUPFAM" id="SSF47323">
    <property type="entry name" value="Anticodon-binding domain of a subclass of class I aminoacyl-tRNA synthetases"/>
    <property type="match status" value="1"/>
</dbReference>
<evidence type="ECO:0000313" key="4">
    <source>
        <dbReference type="Proteomes" id="UP000274131"/>
    </source>
</evidence>
<proteinExistence type="predicted"/>
<reference evidence="3 4" key="2">
    <citation type="submission" date="2018-10" db="EMBL/GenBank/DDBJ databases">
        <authorList>
            <consortium name="Pathogen Informatics"/>
        </authorList>
    </citation>
    <scope>NUCLEOTIDE SEQUENCE [LARGE SCALE GENOMIC DNA]</scope>
</reference>
<dbReference type="GO" id="GO:0006423">
    <property type="term" value="P:cysteinyl-tRNA aminoacylation"/>
    <property type="evidence" value="ECO:0007669"/>
    <property type="project" value="TreeGrafter"/>
</dbReference>
<keyword evidence="4" id="KW-1185">Reference proteome</keyword>
<gene>
    <name evidence="3" type="ORF">EVEC_LOCUS7112</name>
</gene>
<dbReference type="Proteomes" id="UP000274131">
    <property type="component" value="Unassembled WGS sequence"/>
</dbReference>
<dbReference type="OrthoDB" id="438179at2759"/>
<keyword evidence="2" id="KW-0175">Coiled coil</keyword>
<dbReference type="STRING" id="51028.A0A0N4VAU2"/>
<sequence length="342" mass="39524">MIVTALTMQFFFGVKSCYLFSASNMEKALQFEKITNEFFLLVKDYIRRYYRPNSNEGYQKYGIRELQLMDEFSKIKADVKAALCDSIDTRTAIEKIRELIGLGNAYILEMERQGTIPNCLLLRNIAAYITWLLKVFGAIPYGYEIGFPVETRSLFSDSISYGGGPSTSTEALLMPYLTALADFREKVRNIAREHKVAGILEECDRLRDEILPELGVRLEDRASQTCVKLVDKETIFREQQQKKALEAGKEAERQLKLKEKEEKAARKSIPPCEMFRVGEEASKYSEYDERGIPTHLANGDEVSKKQRKKLEKLYEARVRACEKVAILEFLISWKKKKKFLFF</sequence>